<dbReference type="STRING" id="1393034.HMPREF3192_00915"/>
<keyword evidence="1" id="KW-0175">Coiled coil</keyword>
<dbReference type="OrthoDB" id="10004512at2"/>
<organism evidence="3 4">
    <name type="scientific">Atopobium deltae</name>
    <dbReference type="NCBI Taxonomy" id="1393034"/>
    <lineage>
        <taxon>Bacteria</taxon>
        <taxon>Bacillati</taxon>
        <taxon>Actinomycetota</taxon>
        <taxon>Coriobacteriia</taxon>
        <taxon>Coriobacteriales</taxon>
        <taxon>Atopobiaceae</taxon>
        <taxon>Atopobium</taxon>
    </lineage>
</organism>
<comment type="caution">
    <text evidence="3">The sequence shown here is derived from an EMBL/GenBank/DDBJ whole genome shotgun (WGS) entry which is preliminary data.</text>
</comment>
<keyword evidence="2" id="KW-1133">Transmembrane helix</keyword>
<dbReference type="PATRIC" id="fig|1393034.3.peg.877"/>
<name>A0A133XTV6_9ACTN</name>
<gene>
    <name evidence="3" type="ORF">HMPREF3192_00915</name>
</gene>
<evidence type="ECO:0000313" key="3">
    <source>
        <dbReference type="EMBL" id="KXB34363.1"/>
    </source>
</evidence>
<dbReference type="RefSeq" id="WP_066305611.1">
    <property type="nucleotide sequence ID" value="NZ_KQ959496.1"/>
</dbReference>
<reference evidence="4" key="1">
    <citation type="submission" date="2016-01" db="EMBL/GenBank/DDBJ databases">
        <authorList>
            <person name="Mitreva M."/>
            <person name="Pepin K.H."/>
            <person name="Mihindukulasuriya K.A."/>
            <person name="Fulton R."/>
            <person name="Fronick C."/>
            <person name="O'Laughlin M."/>
            <person name="Miner T."/>
            <person name="Herter B."/>
            <person name="Rosa B.A."/>
            <person name="Cordes M."/>
            <person name="Tomlinson C."/>
            <person name="Wollam A."/>
            <person name="Palsikar V.B."/>
            <person name="Mardis E.R."/>
            <person name="Wilson R.K."/>
        </authorList>
    </citation>
    <scope>NUCLEOTIDE SEQUENCE [LARGE SCALE GENOMIC DNA]</scope>
    <source>
        <strain evidence="4">DNF00019</strain>
    </source>
</reference>
<evidence type="ECO:0000256" key="2">
    <source>
        <dbReference type="SAM" id="Phobius"/>
    </source>
</evidence>
<proteinExistence type="predicted"/>
<keyword evidence="4" id="KW-1185">Reference proteome</keyword>
<feature type="transmembrane region" description="Helical" evidence="2">
    <location>
        <begin position="86"/>
        <end position="104"/>
    </location>
</feature>
<keyword evidence="2" id="KW-0472">Membrane</keyword>
<dbReference type="EMBL" id="LSCR01000016">
    <property type="protein sequence ID" value="KXB34363.1"/>
    <property type="molecule type" value="Genomic_DNA"/>
</dbReference>
<sequence>MKDATNNPASADTLTDAERAELQALRKEKERRLQQQQRAELQALREEQRRQQRERAEDERIAKIRERNRRAMEPDEDLRMPFAQKLVLGTLAFFVVVFIIYYFMH</sequence>
<protein>
    <submittedName>
        <fullName evidence="3">Uncharacterized protein</fullName>
    </submittedName>
</protein>
<accession>A0A133XTV6</accession>
<dbReference type="Proteomes" id="UP000070675">
    <property type="component" value="Unassembled WGS sequence"/>
</dbReference>
<dbReference type="AlphaFoldDB" id="A0A133XTV6"/>
<keyword evidence="2" id="KW-0812">Transmembrane</keyword>
<evidence type="ECO:0000256" key="1">
    <source>
        <dbReference type="SAM" id="Coils"/>
    </source>
</evidence>
<evidence type="ECO:0000313" key="4">
    <source>
        <dbReference type="Proteomes" id="UP000070675"/>
    </source>
</evidence>
<feature type="coiled-coil region" evidence="1">
    <location>
        <begin position="17"/>
        <end position="61"/>
    </location>
</feature>